<comment type="catalytic activity">
    <reaction evidence="9 10">
        <text>tRNA(Gly) + glycine + ATP = glycyl-tRNA(Gly) + AMP + diphosphate</text>
        <dbReference type="Rhea" id="RHEA:16013"/>
        <dbReference type="Rhea" id="RHEA-COMP:9664"/>
        <dbReference type="Rhea" id="RHEA-COMP:9683"/>
        <dbReference type="ChEBI" id="CHEBI:30616"/>
        <dbReference type="ChEBI" id="CHEBI:33019"/>
        <dbReference type="ChEBI" id="CHEBI:57305"/>
        <dbReference type="ChEBI" id="CHEBI:78442"/>
        <dbReference type="ChEBI" id="CHEBI:78522"/>
        <dbReference type="ChEBI" id="CHEBI:456215"/>
        <dbReference type="EC" id="6.1.1.14"/>
    </reaction>
</comment>
<dbReference type="Proteomes" id="UP000014977">
    <property type="component" value="Unassembled WGS sequence"/>
</dbReference>
<dbReference type="InterPro" id="IPR015944">
    <property type="entry name" value="Gly-tRNA-synth_bsu"/>
</dbReference>
<evidence type="ECO:0000256" key="8">
    <source>
        <dbReference type="ARBA" id="ARBA00023146"/>
    </source>
</evidence>
<comment type="subunit">
    <text evidence="10">Tetramer of two alpha and two beta subunits.</text>
</comment>
<proteinExistence type="inferred from homology"/>
<evidence type="ECO:0000256" key="1">
    <source>
        <dbReference type="ARBA" id="ARBA00004496"/>
    </source>
</evidence>
<dbReference type="AlphaFoldDB" id="S7TKY6"/>
<evidence type="ECO:0000256" key="5">
    <source>
        <dbReference type="ARBA" id="ARBA00022741"/>
    </source>
</evidence>
<evidence type="ECO:0000259" key="11">
    <source>
        <dbReference type="Pfam" id="PF05746"/>
    </source>
</evidence>
<reference evidence="12 13" key="1">
    <citation type="journal article" date="2013" name="Genome Announc.">
        <title>Draft genome sequences for three mercury-methylating, sulfate-reducing bacteria.</title>
        <authorList>
            <person name="Brown S.D."/>
            <person name="Hurt R.A.Jr."/>
            <person name="Gilmour C.C."/>
            <person name="Elias D.A."/>
        </authorList>
    </citation>
    <scope>NUCLEOTIDE SEQUENCE [LARGE SCALE GENOMIC DNA]</scope>
    <source>
        <strain evidence="12 13">DSM 2059</strain>
    </source>
</reference>
<dbReference type="OrthoDB" id="9775440at2"/>
<evidence type="ECO:0000256" key="10">
    <source>
        <dbReference type="HAMAP-Rule" id="MF_00255"/>
    </source>
</evidence>
<comment type="subcellular location">
    <subcellularLocation>
        <location evidence="1 10">Cytoplasm</location>
    </subcellularLocation>
</comment>
<keyword evidence="13" id="KW-1185">Reference proteome</keyword>
<dbReference type="InterPro" id="IPR008909">
    <property type="entry name" value="DALR_anticod-bd"/>
</dbReference>
<dbReference type="PATRIC" id="fig|1121405.3.peg.3150"/>
<evidence type="ECO:0000256" key="2">
    <source>
        <dbReference type="ARBA" id="ARBA00008226"/>
    </source>
</evidence>
<gene>
    <name evidence="10" type="primary">glyS</name>
    <name evidence="12" type="ORF">dsmv_3059</name>
</gene>
<protein>
    <recommendedName>
        <fullName evidence="10">Glycine--tRNA ligase beta subunit</fullName>
        <ecNumber evidence="10">6.1.1.14</ecNumber>
    </recommendedName>
    <alternativeName>
        <fullName evidence="10">Glycyl-tRNA synthetase beta subunit</fullName>
        <shortName evidence="10">GlyRS</shortName>
    </alternativeName>
</protein>
<keyword evidence="5 10" id="KW-0547">Nucleotide-binding</keyword>
<dbReference type="InterPro" id="IPR006194">
    <property type="entry name" value="Gly-tRNA-synth_heterodimer"/>
</dbReference>
<evidence type="ECO:0000313" key="13">
    <source>
        <dbReference type="Proteomes" id="UP000014977"/>
    </source>
</evidence>
<dbReference type="PANTHER" id="PTHR30075">
    <property type="entry name" value="GLYCYL-TRNA SYNTHETASE"/>
    <property type="match status" value="1"/>
</dbReference>
<keyword evidence="6 10" id="KW-0067">ATP-binding</keyword>
<sequence length="694" mass="76374">MDTLLIEIGTEELPAGYIEPALQAFSALMTGQLTHARITHGAAIVYGTPRRLAVEIVDVAAAQTPLVTELTGPPRKIGFDDAGKPTMAAVKFAEKAGVSIDDLRIKETDKGSYLCADKIETIRPTREILSGILPDVIAAIPFPKSMKWGELNVTFARPVRWILALLGNDVIPFVYGDVQSGNQTCGHRFMHPGKIRINHPGEYIDALRRADVIADLDERRKHVAEEISRTAKALGGVILPDAELIDTVKNLIEFPVVSVGRFDDRFLEVPDEVLITAMREHQKYFAVVDDQRKLLPCFIVVNNTRARDMALVTTGHERVIRARLSDANFFFKGDTATPMEKWVEKLKKVLFQAQLGSVYDKCRRVQQLAEFIADTTVLDGDLKADVSRAARLCKADLVSQVVIEFPKLQGIMGRIYATLAGEPDAVATAIEEHYRPTYSGGPLPSSPTGATLAVADKIDSICGCFSIGLAPTGASDPYALRRQGIGILQIMNAYDFSFSLEALIDRSVAAFADVSTRPAEETAGAVYGFLKGRMAHILEEDGYSRDVIASVTDISIDHIPHVWKRVAALEKLKAETDFDLLAAAFKRVVNIIKKSDAEGADLSGVDESLFEHDSESGLFSAFKTVNDRVQHRLSEGRFEEALLDIASLKNPVDAFFDGVMVMTDHIGRRNNRLALLRKIAKMFERFADFSKIST</sequence>
<dbReference type="PRINTS" id="PR01045">
    <property type="entry name" value="TRNASYNTHGB"/>
</dbReference>
<dbReference type="GO" id="GO:0006420">
    <property type="term" value="P:arginyl-tRNA aminoacylation"/>
    <property type="evidence" value="ECO:0007669"/>
    <property type="project" value="InterPro"/>
</dbReference>
<dbReference type="GO" id="GO:0006426">
    <property type="term" value="P:glycyl-tRNA aminoacylation"/>
    <property type="evidence" value="ECO:0007669"/>
    <property type="project" value="UniProtKB-UniRule"/>
</dbReference>
<dbReference type="GO" id="GO:0005524">
    <property type="term" value="F:ATP binding"/>
    <property type="evidence" value="ECO:0007669"/>
    <property type="project" value="UniProtKB-UniRule"/>
</dbReference>
<keyword evidence="3 10" id="KW-0963">Cytoplasm</keyword>
<evidence type="ECO:0000256" key="9">
    <source>
        <dbReference type="ARBA" id="ARBA00047937"/>
    </source>
</evidence>
<comment type="caution">
    <text evidence="12">The sequence shown here is derived from an EMBL/GenBank/DDBJ whole genome shotgun (WGS) entry which is preliminary data.</text>
</comment>
<keyword evidence="8 10" id="KW-0030">Aminoacyl-tRNA synthetase</keyword>
<dbReference type="GO" id="GO:0005829">
    <property type="term" value="C:cytosol"/>
    <property type="evidence" value="ECO:0007669"/>
    <property type="project" value="TreeGrafter"/>
</dbReference>
<keyword evidence="7 10" id="KW-0648">Protein biosynthesis</keyword>
<dbReference type="HAMAP" id="MF_00255">
    <property type="entry name" value="Gly_tRNA_synth_beta"/>
    <property type="match status" value="1"/>
</dbReference>
<dbReference type="Pfam" id="PF05746">
    <property type="entry name" value="DALR_1"/>
    <property type="match status" value="1"/>
</dbReference>
<keyword evidence="4 10" id="KW-0436">Ligase</keyword>
<dbReference type="SUPFAM" id="SSF109604">
    <property type="entry name" value="HD-domain/PDEase-like"/>
    <property type="match status" value="1"/>
</dbReference>
<dbReference type="GO" id="GO:0004820">
    <property type="term" value="F:glycine-tRNA ligase activity"/>
    <property type="evidence" value="ECO:0007669"/>
    <property type="project" value="UniProtKB-UniRule"/>
</dbReference>
<dbReference type="RefSeq" id="WP_020878126.1">
    <property type="nucleotide sequence ID" value="NZ_ATHJ01000103.1"/>
</dbReference>
<feature type="domain" description="DALR anticodon binding" evidence="11">
    <location>
        <begin position="583"/>
        <end position="685"/>
    </location>
</feature>
<evidence type="ECO:0000313" key="12">
    <source>
        <dbReference type="EMBL" id="EPR37285.1"/>
    </source>
</evidence>
<dbReference type="Pfam" id="PF02092">
    <property type="entry name" value="tRNA_synt_2f"/>
    <property type="match status" value="1"/>
</dbReference>
<dbReference type="PROSITE" id="PS50861">
    <property type="entry name" value="AA_TRNA_LIGASE_II_GLYAB"/>
    <property type="match status" value="1"/>
</dbReference>
<name>S7TKY6_DESML</name>
<comment type="similarity">
    <text evidence="2 10">Belongs to the class-II aminoacyl-tRNA synthetase family.</text>
</comment>
<evidence type="ECO:0000256" key="6">
    <source>
        <dbReference type="ARBA" id="ARBA00022840"/>
    </source>
</evidence>
<dbReference type="STRING" id="897.B2D07_06050"/>
<dbReference type="PANTHER" id="PTHR30075:SF2">
    <property type="entry name" value="GLYCINE--TRNA LIGASE, CHLOROPLASTIC_MITOCHONDRIAL 2"/>
    <property type="match status" value="1"/>
</dbReference>
<dbReference type="EMBL" id="ATHJ01000103">
    <property type="protein sequence ID" value="EPR37285.1"/>
    <property type="molecule type" value="Genomic_DNA"/>
</dbReference>
<accession>S7TKY6</accession>
<dbReference type="NCBIfam" id="TIGR00211">
    <property type="entry name" value="glyS"/>
    <property type="match status" value="1"/>
</dbReference>
<dbReference type="GO" id="GO:0004814">
    <property type="term" value="F:arginine-tRNA ligase activity"/>
    <property type="evidence" value="ECO:0007669"/>
    <property type="project" value="InterPro"/>
</dbReference>
<evidence type="ECO:0000256" key="3">
    <source>
        <dbReference type="ARBA" id="ARBA00022490"/>
    </source>
</evidence>
<dbReference type="EC" id="6.1.1.14" evidence="10"/>
<organism evidence="12 13">
    <name type="scientific">Desulfococcus multivorans DSM 2059</name>
    <dbReference type="NCBI Taxonomy" id="1121405"/>
    <lineage>
        <taxon>Bacteria</taxon>
        <taxon>Pseudomonadati</taxon>
        <taxon>Thermodesulfobacteriota</taxon>
        <taxon>Desulfobacteria</taxon>
        <taxon>Desulfobacterales</taxon>
        <taxon>Desulfococcaceae</taxon>
        <taxon>Desulfococcus</taxon>
    </lineage>
</organism>
<dbReference type="eggNOG" id="COG0751">
    <property type="taxonomic scope" value="Bacteria"/>
</dbReference>
<evidence type="ECO:0000256" key="7">
    <source>
        <dbReference type="ARBA" id="ARBA00022917"/>
    </source>
</evidence>
<evidence type="ECO:0000256" key="4">
    <source>
        <dbReference type="ARBA" id="ARBA00022598"/>
    </source>
</evidence>